<dbReference type="AlphaFoldDB" id="A0A8S1RTW8"/>
<gene>
    <name evidence="1" type="ORF">PSON_ATCC_30995.1.T3290006</name>
</gene>
<dbReference type="Proteomes" id="UP000692954">
    <property type="component" value="Unassembled WGS sequence"/>
</dbReference>
<evidence type="ECO:0000313" key="2">
    <source>
        <dbReference type="Proteomes" id="UP000692954"/>
    </source>
</evidence>
<evidence type="ECO:0000313" key="1">
    <source>
        <dbReference type="EMBL" id="CAD8130792.1"/>
    </source>
</evidence>
<protein>
    <submittedName>
        <fullName evidence="1">Uncharacterized protein</fullName>
    </submittedName>
</protein>
<dbReference type="OrthoDB" id="73997at2759"/>
<accession>A0A8S1RTW8</accession>
<proteinExistence type="predicted"/>
<sequence length="211" mass="25235">MKRFLFKKQSNLWQVKSKCLPVLSVYYQVQNKLIKNNLQKDSMLFLDCYQITKKMIEDLKFNQTTIEIQQIMGHILLTKQQISFLVKLDHLNKSNLYLEQLITNQVQKIYNKKNSSKQLELHISVNVQNNIYKPYLLLLNQLNQIIMKIYQDKIYEKFINDSWMMKNIIKLSGYVFIDHCTLLIKVQLTKDTRMTLKQTDCTQKCTFIQIP</sequence>
<organism evidence="1 2">
    <name type="scientific">Paramecium sonneborni</name>
    <dbReference type="NCBI Taxonomy" id="65129"/>
    <lineage>
        <taxon>Eukaryota</taxon>
        <taxon>Sar</taxon>
        <taxon>Alveolata</taxon>
        <taxon>Ciliophora</taxon>
        <taxon>Intramacronucleata</taxon>
        <taxon>Oligohymenophorea</taxon>
        <taxon>Peniculida</taxon>
        <taxon>Parameciidae</taxon>
        <taxon>Paramecium</taxon>
    </lineage>
</organism>
<keyword evidence="2" id="KW-1185">Reference proteome</keyword>
<comment type="caution">
    <text evidence="1">The sequence shown here is derived from an EMBL/GenBank/DDBJ whole genome shotgun (WGS) entry which is preliminary data.</text>
</comment>
<dbReference type="EMBL" id="CAJJDN010000329">
    <property type="protein sequence ID" value="CAD8130792.1"/>
    <property type="molecule type" value="Genomic_DNA"/>
</dbReference>
<reference evidence="1" key="1">
    <citation type="submission" date="2021-01" db="EMBL/GenBank/DDBJ databases">
        <authorList>
            <consortium name="Genoscope - CEA"/>
            <person name="William W."/>
        </authorList>
    </citation>
    <scope>NUCLEOTIDE SEQUENCE</scope>
</reference>
<name>A0A8S1RTW8_9CILI</name>